<keyword evidence="1" id="KW-0472">Membrane</keyword>
<reference evidence="3 4" key="1">
    <citation type="submission" date="2018-07" db="EMBL/GenBank/DDBJ databases">
        <title>Genome sequence of Nitratireductor thuwali#1536.</title>
        <authorList>
            <person name="Michoud G."/>
            <person name="Merlino G."/>
            <person name="Sefrji F.O."/>
            <person name="Daffonchio D."/>
        </authorList>
    </citation>
    <scope>NUCLEOTIDE SEQUENCE [LARGE SCALE GENOMIC DNA]</scope>
    <source>
        <strain evidence="4">Nit1536</strain>
    </source>
</reference>
<keyword evidence="1" id="KW-1133">Transmembrane helix</keyword>
<accession>A0ABY5MIM4</accession>
<dbReference type="Proteomes" id="UP001342418">
    <property type="component" value="Chromosome"/>
</dbReference>
<feature type="transmembrane region" description="Helical" evidence="1">
    <location>
        <begin position="89"/>
        <end position="122"/>
    </location>
</feature>
<organism evidence="3 4">
    <name type="scientific">Nitratireductor thuwali</name>
    <dbReference type="NCBI Taxonomy" id="2267699"/>
    <lineage>
        <taxon>Bacteria</taxon>
        <taxon>Pseudomonadati</taxon>
        <taxon>Pseudomonadota</taxon>
        <taxon>Alphaproteobacteria</taxon>
        <taxon>Hyphomicrobiales</taxon>
        <taxon>Phyllobacteriaceae</taxon>
        <taxon>Nitratireductor</taxon>
    </lineage>
</organism>
<dbReference type="Pfam" id="PF07331">
    <property type="entry name" value="TctB"/>
    <property type="match status" value="1"/>
</dbReference>
<name>A0ABY5MIM4_9HYPH</name>
<keyword evidence="1" id="KW-0812">Transmembrane</keyword>
<evidence type="ECO:0000256" key="1">
    <source>
        <dbReference type="SAM" id="Phobius"/>
    </source>
</evidence>
<dbReference type="EMBL" id="CP030941">
    <property type="protein sequence ID" value="UUP15731.1"/>
    <property type="molecule type" value="Genomic_DNA"/>
</dbReference>
<evidence type="ECO:0000259" key="2">
    <source>
        <dbReference type="Pfam" id="PF07331"/>
    </source>
</evidence>
<proteinExistence type="predicted"/>
<dbReference type="InterPro" id="IPR009936">
    <property type="entry name" value="DUF1468"/>
</dbReference>
<gene>
    <name evidence="3" type="ORF">NTH_00169</name>
</gene>
<feature type="domain" description="DUF1468" evidence="2">
    <location>
        <begin position="13"/>
        <end position="155"/>
    </location>
</feature>
<feature type="transmembrane region" description="Helical" evidence="1">
    <location>
        <begin position="42"/>
        <end position="61"/>
    </location>
</feature>
<evidence type="ECO:0000313" key="4">
    <source>
        <dbReference type="Proteomes" id="UP001342418"/>
    </source>
</evidence>
<dbReference type="RefSeq" id="WP_338528222.1">
    <property type="nucleotide sequence ID" value="NZ_CP030941.1"/>
</dbReference>
<evidence type="ECO:0000313" key="3">
    <source>
        <dbReference type="EMBL" id="UUP15731.1"/>
    </source>
</evidence>
<sequence length="164" mass="17373">MPPKPDLRPGEAIFALLVTIFGLAAFWQAYGISGFSGLATPGVFPLLAAGTMVMAGLFILADAIRRHGPRAGGAAAPVRFLREVMPVRHVIVIGLVLVYLVLLPALGFVVGSGLFLFAAFQYLWRKNLLVTAALTIGALGGIHFVFRTVFQVVLPQGSLFGGLI</sequence>
<feature type="transmembrane region" description="Helical" evidence="1">
    <location>
        <begin position="128"/>
        <end position="146"/>
    </location>
</feature>
<keyword evidence="4" id="KW-1185">Reference proteome</keyword>
<feature type="transmembrane region" description="Helical" evidence="1">
    <location>
        <begin position="12"/>
        <end position="30"/>
    </location>
</feature>
<protein>
    <recommendedName>
        <fullName evidence="2">DUF1468 domain-containing protein</fullName>
    </recommendedName>
</protein>